<name>A0A1I7TY23_9PELO</name>
<proteinExistence type="predicted"/>
<sequence>MSEMLGSLFRIKLPSFCGHSFCKKYMFELQQQAIQAYNDDMLIPCALCPVMTRLETNQVRERPINRIMRQGI</sequence>
<dbReference type="WBParaSite" id="Csp11.Scaffold629.g12940.t2">
    <property type="protein sequence ID" value="Csp11.Scaffold629.g12940.t2"/>
    <property type="gene ID" value="Csp11.Scaffold629.g12940"/>
</dbReference>
<evidence type="ECO:0000313" key="1">
    <source>
        <dbReference type="Proteomes" id="UP000095282"/>
    </source>
</evidence>
<evidence type="ECO:0000313" key="2">
    <source>
        <dbReference type="WBParaSite" id="Csp11.Scaffold629.g12940.t2"/>
    </source>
</evidence>
<dbReference type="AlphaFoldDB" id="A0A1I7TY23"/>
<protein>
    <submittedName>
        <fullName evidence="2">Zf-C3HC4 domain-containing protein</fullName>
    </submittedName>
</protein>
<dbReference type="Proteomes" id="UP000095282">
    <property type="component" value="Unplaced"/>
</dbReference>
<reference evidence="2" key="1">
    <citation type="submission" date="2016-11" db="UniProtKB">
        <authorList>
            <consortium name="WormBaseParasite"/>
        </authorList>
    </citation>
    <scope>IDENTIFICATION</scope>
</reference>
<organism evidence="1 2">
    <name type="scientific">Caenorhabditis tropicalis</name>
    <dbReference type="NCBI Taxonomy" id="1561998"/>
    <lineage>
        <taxon>Eukaryota</taxon>
        <taxon>Metazoa</taxon>
        <taxon>Ecdysozoa</taxon>
        <taxon>Nematoda</taxon>
        <taxon>Chromadorea</taxon>
        <taxon>Rhabditida</taxon>
        <taxon>Rhabditina</taxon>
        <taxon>Rhabditomorpha</taxon>
        <taxon>Rhabditoidea</taxon>
        <taxon>Rhabditidae</taxon>
        <taxon>Peloderinae</taxon>
        <taxon>Caenorhabditis</taxon>
    </lineage>
</organism>
<keyword evidence="1" id="KW-1185">Reference proteome</keyword>
<accession>A0A1I7TY23</accession>